<sequence>RNSFGGWGLSDMSTGKLLSGTTSSYSLESSRPKDRDNYDHPYAVLLSLSLERVEQMDGSRNGDGGVQNGLQTKPTSPEVFDAKVEESAANGTVFFEVCENGG</sequence>
<gene>
    <name evidence="2" type="ORF">g.50463</name>
</gene>
<feature type="region of interest" description="Disordered" evidence="1">
    <location>
        <begin position="55"/>
        <end position="75"/>
    </location>
</feature>
<feature type="non-terminal residue" evidence="2">
    <location>
        <position position="1"/>
    </location>
</feature>
<feature type="non-terminal residue" evidence="2">
    <location>
        <position position="102"/>
    </location>
</feature>
<feature type="compositionally biased region" description="Low complexity" evidence="1">
    <location>
        <begin position="13"/>
        <end position="29"/>
    </location>
</feature>
<organism evidence="2">
    <name type="scientific">Cuerna arida</name>
    <dbReference type="NCBI Taxonomy" id="1464854"/>
    <lineage>
        <taxon>Eukaryota</taxon>
        <taxon>Metazoa</taxon>
        <taxon>Ecdysozoa</taxon>
        <taxon>Arthropoda</taxon>
        <taxon>Hexapoda</taxon>
        <taxon>Insecta</taxon>
        <taxon>Pterygota</taxon>
        <taxon>Neoptera</taxon>
        <taxon>Paraneoptera</taxon>
        <taxon>Hemiptera</taxon>
        <taxon>Auchenorrhyncha</taxon>
        <taxon>Membracoidea</taxon>
        <taxon>Cicadellidae</taxon>
        <taxon>Cicadellinae</taxon>
        <taxon>Proconiini</taxon>
        <taxon>Cuerna</taxon>
    </lineage>
</organism>
<reference evidence="2" key="1">
    <citation type="submission" date="2015-11" db="EMBL/GenBank/DDBJ databases">
        <title>De novo transcriptome assembly of four potential Pierce s Disease insect vectors from Arizona vineyards.</title>
        <authorList>
            <person name="Tassone E.E."/>
        </authorList>
    </citation>
    <scope>NUCLEOTIDE SEQUENCE</scope>
</reference>
<dbReference type="AlphaFoldDB" id="A0A1B6FZD0"/>
<proteinExistence type="predicted"/>
<evidence type="ECO:0000256" key="1">
    <source>
        <dbReference type="SAM" id="MobiDB-lite"/>
    </source>
</evidence>
<feature type="region of interest" description="Disordered" evidence="1">
    <location>
        <begin position="1"/>
        <end position="38"/>
    </location>
</feature>
<evidence type="ECO:0000313" key="2">
    <source>
        <dbReference type="EMBL" id="JAS55532.1"/>
    </source>
</evidence>
<dbReference type="EMBL" id="GECZ01014237">
    <property type="protein sequence ID" value="JAS55532.1"/>
    <property type="molecule type" value="Transcribed_RNA"/>
</dbReference>
<name>A0A1B6FZD0_9HEMI</name>
<accession>A0A1B6FZD0</accession>
<protein>
    <submittedName>
        <fullName evidence="2">Uncharacterized protein</fullName>
    </submittedName>
</protein>